<feature type="compositionally biased region" description="Acidic residues" evidence="5">
    <location>
        <begin position="515"/>
        <end position="532"/>
    </location>
</feature>
<evidence type="ECO:0000313" key="6">
    <source>
        <dbReference type="EMBL" id="CAJ0918552.1"/>
    </source>
</evidence>
<evidence type="ECO:0000256" key="3">
    <source>
        <dbReference type="ARBA" id="ARBA00022723"/>
    </source>
</evidence>
<evidence type="ECO:0000256" key="1">
    <source>
        <dbReference type="ARBA" id="ARBA00001971"/>
    </source>
</evidence>
<feature type="region of interest" description="Disordered" evidence="5">
    <location>
        <begin position="490"/>
        <end position="575"/>
    </location>
</feature>
<dbReference type="Proteomes" id="UP001176940">
    <property type="component" value="Unassembled WGS sequence"/>
</dbReference>
<dbReference type="PANTHER" id="PTHR24300">
    <property type="entry name" value="CYTOCHROME P450 508A4-RELATED"/>
    <property type="match status" value="1"/>
</dbReference>
<dbReference type="InterPro" id="IPR050182">
    <property type="entry name" value="Cytochrome_P450_fam2"/>
</dbReference>
<dbReference type="PANTHER" id="PTHR24300:SF302">
    <property type="entry name" value="CYTOCHROME P450"/>
    <property type="match status" value="1"/>
</dbReference>
<keyword evidence="7" id="KW-1185">Reference proteome</keyword>
<feature type="compositionally biased region" description="Polar residues" evidence="5">
    <location>
        <begin position="500"/>
        <end position="511"/>
    </location>
</feature>
<name>A0ABN9KPH6_9NEOB</name>
<organism evidence="6 7">
    <name type="scientific">Ranitomeya imitator</name>
    <name type="common">mimic poison frog</name>
    <dbReference type="NCBI Taxonomy" id="111125"/>
    <lineage>
        <taxon>Eukaryota</taxon>
        <taxon>Metazoa</taxon>
        <taxon>Chordata</taxon>
        <taxon>Craniata</taxon>
        <taxon>Vertebrata</taxon>
        <taxon>Euteleostomi</taxon>
        <taxon>Amphibia</taxon>
        <taxon>Batrachia</taxon>
        <taxon>Anura</taxon>
        <taxon>Neobatrachia</taxon>
        <taxon>Hyloidea</taxon>
        <taxon>Dendrobatidae</taxon>
        <taxon>Dendrobatinae</taxon>
        <taxon>Ranitomeya</taxon>
    </lineage>
</organism>
<dbReference type="Pfam" id="PF00067">
    <property type="entry name" value="p450"/>
    <property type="match status" value="2"/>
</dbReference>
<keyword evidence="3" id="KW-0479">Metal-binding</keyword>
<dbReference type="Gene3D" id="1.10.630.10">
    <property type="entry name" value="Cytochrome P450"/>
    <property type="match status" value="2"/>
</dbReference>
<reference evidence="6" key="1">
    <citation type="submission" date="2023-07" db="EMBL/GenBank/DDBJ databases">
        <authorList>
            <person name="Stuckert A."/>
        </authorList>
    </citation>
    <scope>NUCLEOTIDE SEQUENCE</scope>
</reference>
<evidence type="ECO:0008006" key="8">
    <source>
        <dbReference type="Google" id="ProtNLM"/>
    </source>
</evidence>
<feature type="region of interest" description="Disordered" evidence="5">
    <location>
        <begin position="231"/>
        <end position="253"/>
    </location>
</feature>
<proteinExistence type="inferred from homology"/>
<gene>
    <name evidence="6" type="ORF">RIMI_LOCUS817614</name>
</gene>
<feature type="compositionally biased region" description="Polar residues" evidence="5">
    <location>
        <begin position="238"/>
        <end position="253"/>
    </location>
</feature>
<protein>
    <recommendedName>
        <fullName evidence="8">Transposase</fullName>
    </recommendedName>
</protein>
<dbReference type="PRINTS" id="PR00385">
    <property type="entry name" value="P450"/>
</dbReference>
<evidence type="ECO:0000313" key="7">
    <source>
        <dbReference type="Proteomes" id="UP001176940"/>
    </source>
</evidence>
<accession>A0ABN9KPH6</accession>
<dbReference type="InterPro" id="IPR001128">
    <property type="entry name" value="Cyt_P450"/>
</dbReference>
<comment type="similarity">
    <text evidence="2">Belongs to the cytochrome P450 family.</text>
</comment>
<dbReference type="InterPro" id="IPR012337">
    <property type="entry name" value="RNaseH-like_sf"/>
</dbReference>
<evidence type="ECO:0000256" key="2">
    <source>
        <dbReference type="ARBA" id="ARBA00010617"/>
    </source>
</evidence>
<dbReference type="PRINTS" id="PR00463">
    <property type="entry name" value="EP450I"/>
</dbReference>
<keyword evidence="4" id="KW-0408">Iron</keyword>
<comment type="cofactor">
    <cofactor evidence="1">
        <name>heme</name>
        <dbReference type="ChEBI" id="CHEBI:30413"/>
    </cofactor>
</comment>
<dbReference type="EMBL" id="CAUEEQ010001031">
    <property type="protein sequence ID" value="CAJ0918552.1"/>
    <property type="molecule type" value="Genomic_DNA"/>
</dbReference>
<evidence type="ECO:0000256" key="5">
    <source>
        <dbReference type="SAM" id="MobiDB-lite"/>
    </source>
</evidence>
<dbReference type="SUPFAM" id="SSF53098">
    <property type="entry name" value="Ribonuclease H-like"/>
    <property type="match status" value="1"/>
</dbReference>
<dbReference type="SUPFAM" id="SSF48264">
    <property type="entry name" value="Cytochrome P450"/>
    <property type="match status" value="2"/>
</dbReference>
<dbReference type="InterPro" id="IPR002401">
    <property type="entry name" value="Cyt_P450_E_grp-I"/>
</dbReference>
<sequence>MTGKVVLWVELHKVSGRKPNQLCVSWRKRQHELKRYRHTQQLSNDHDQRYDLAVIVGKSLCGRCRAVTQTALQQTTMPKSPDNQAFDTVDHQIFLAMLRSIGLKDTVLSWFSSYLSDRSFTEKPNPKLYFTDENLTALVSDLFEAGMDTSSTTLRWGLLLMMKYPEIQRVGKPLLKPEQQEQVLAFLADSASSSFASSSETAKCKSSASLVNVHGQGQVASFFTKNNREGCVRRHNGSESSSTNRSHMSTPSAAATVAHEVSHYRTASGKRQQAVLAMKCLSDNRHTVEVLSEFLQQETQSWLGTVHLEAGKVVSDNGRNFMAAIALSQLKHIPCLAHTLNLVVQCFLKSYPGLPDLLLKVRRLCSHIRRSPVHSSRMQNHQRSLNLPQHRLIIDVATRWDSSLHMLQRLCKQRRSVMYLWENTHTWPGSWMADMELSGVQWSKVQDLCQVLQCFEECTRLVNADNAIISMSIPLMHLLMQRLTHIKEQASAAKEEGSLDDSQPLSGQGSLQDEIAGEEEEDEEDDGDEYFLNEEASPGPIETGGVARPGSGFLRDTSDVDLPETAPQPSTSADLTTGTLAHMADYALRILKRDPRIIKMMTDDDYWLACLLDPHYKGKLQNIMPHENLKQILATKQATLFYVFVLETEKVQSEIDKVIGTNEPQVIHRKEMPYTDAVIHEIQRFGNIVPANVSHATTQDVNFRGYLLPKGIQVIPLLTSVLNDKNHFVKANEFYPEHFLDSSGNFVRNEAFMPFSAGEMRANKNISECENSNGDSFFLLGNLCETTMVVPPYLNVELTLLKLGINLALNL</sequence>
<dbReference type="InterPro" id="IPR036396">
    <property type="entry name" value="Cyt_P450_sf"/>
</dbReference>
<comment type="caution">
    <text evidence="6">The sequence shown here is derived from an EMBL/GenBank/DDBJ whole genome shotgun (WGS) entry which is preliminary data.</text>
</comment>
<evidence type="ECO:0000256" key="4">
    <source>
        <dbReference type="ARBA" id="ARBA00023004"/>
    </source>
</evidence>